<name>A0ABD5YKD3_9EURY</name>
<dbReference type="EMBL" id="JBHTAX010000001">
    <property type="protein sequence ID" value="MFC7188449.1"/>
    <property type="molecule type" value="Genomic_DNA"/>
</dbReference>
<accession>A0ABD5YKD3</accession>
<sequence>MGNEHRAESDNEKIIKLDTARGHSTVDKAQLSLSLLEVALGTIFIFAVLLGVVLGIPAPDTPDAQLEIYADDVATVLTNEPAHNRGQGTSRLSEIIHSPTSFDRERGQLKHRISHLLPGNVMFHIRTPHGSAGYQVPSGVSLGTATTTTMNGDVTIIVWYV</sequence>
<feature type="transmembrane region" description="Helical" evidence="1">
    <location>
        <begin position="31"/>
        <end position="56"/>
    </location>
</feature>
<evidence type="ECO:0000313" key="2">
    <source>
        <dbReference type="EMBL" id="MFC7188449.1"/>
    </source>
</evidence>
<reference evidence="2 3" key="1">
    <citation type="journal article" date="2019" name="Int. J. Syst. Evol. Microbiol.">
        <title>The Global Catalogue of Microorganisms (GCM) 10K type strain sequencing project: providing services to taxonomists for standard genome sequencing and annotation.</title>
        <authorList>
            <consortium name="The Broad Institute Genomics Platform"/>
            <consortium name="The Broad Institute Genome Sequencing Center for Infectious Disease"/>
            <person name="Wu L."/>
            <person name="Ma J."/>
        </authorList>
    </citation>
    <scope>NUCLEOTIDE SEQUENCE [LARGE SCALE GENOMIC DNA]</scope>
    <source>
        <strain evidence="2 3">RDMS1</strain>
    </source>
</reference>
<dbReference type="RefSeq" id="WP_309242223.1">
    <property type="nucleotide sequence ID" value="NZ_CP109979.1"/>
</dbReference>
<keyword evidence="1" id="KW-0472">Membrane</keyword>
<keyword evidence="1" id="KW-1133">Transmembrane helix</keyword>
<protein>
    <submittedName>
        <fullName evidence="2">Uncharacterized protein</fullName>
    </submittedName>
</protein>
<comment type="caution">
    <text evidence="2">The sequence shown here is derived from an EMBL/GenBank/DDBJ whole genome shotgun (WGS) entry which is preliminary data.</text>
</comment>
<dbReference type="InterPro" id="IPR055686">
    <property type="entry name" value="DUF7262"/>
</dbReference>
<proteinExistence type="predicted"/>
<organism evidence="2 3">
    <name type="scientific">Halocatena marina</name>
    <dbReference type="NCBI Taxonomy" id="2934937"/>
    <lineage>
        <taxon>Archaea</taxon>
        <taxon>Methanobacteriati</taxon>
        <taxon>Methanobacteriota</taxon>
        <taxon>Stenosarchaea group</taxon>
        <taxon>Halobacteria</taxon>
        <taxon>Halobacteriales</taxon>
        <taxon>Natronomonadaceae</taxon>
        <taxon>Halocatena</taxon>
    </lineage>
</organism>
<evidence type="ECO:0000256" key="1">
    <source>
        <dbReference type="SAM" id="Phobius"/>
    </source>
</evidence>
<dbReference type="GeneID" id="76197980"/>
<keyword evidence="1" id="KW-0812">Transmembrane</keyword>
<keyword evidence="3" id="KW-1185">Reference proteome</keyword>
<dbReference type="Pfam" id="PF23923">
    <property type="entry name" value="DUF7262"/>
    <property type="match status" value="1"/>
</dbReference>
<gene>
    <name evidence="2" type="ORF">ACFQL7_00300</name>
</gene>
<dbReference type="AlphaFoldDB" id="A0ABD5YKD3"/>
<evidence type="ECO:0000313" key="3">
    <source>
        <dbReference type="Proteomes" id="UP001596417"/>
    </source>
</evidence>
<dbReference type="Proteomes" id="UP001596417">
    <property type="component" value="Unassembled WGS sequence"/>
</dbReference>